<dbReference type="Gene3D" id="2.70.98.70">
    <property type="match status" value="1"/>
</dbReference>
<dbReference type="AlphaFoldDB" id="A0A413F801"/>
<dbReference type="OrthoDB" id="7335480at2"/>
<comment type="caution">
    <text evidence="7">The sequence shown here is derived from an EMBL/GenBank/DDBJ whole genome shotgun (WGS) entry which is preliminary data.</text>
</comment>
<organism evidence="7 8">
    <name type="scientific">Enterocloster asparagiformis</name>
    <dbReference type="NCBI Taxonomy" id="333367"/>
    <lineage>
        <taxon>Bacteria</taxon>
        <taxon>Bacillati</taxon>
        <taxon>Bacillota</taxon>
        <taxon>Clostridia</taxon>
        <taxon>Lachnospirales</taxon>
        <taxon>Lachnospiraceae</taxon>
        <taxon>Enterocloster</taxon>
    </lineage>
</organism>
<evidence type="ECO:0000256" key="3">
    <source>
        <dbReference type="ARBA" id="ARBA00022764"/>
    </source>
</evidence>
<evidence type="ECO:0000259" key="5">
    <source>
        <dbReference type="Pfam" id="PF07940"/>
    </source>
</evidence>
<reference evidence="7 8" key="1">
    <citation type="submission" date="2018-08" db="EMBL/GenBank/DDBJ databases">
        <title>A genome reference for cultivated species of the human gut microbiota.</title>
        <authorList>
            <person name="Zou Y."/>
            <person name="Xue W."/>
            <person name="Luo G."/>
        </authorList>
    </citation>
    <scope>NUCLEOTIDE SEQUENCE [LARGE SCALE GENOMIC DNA]</scope>
    <source>
        <strain evidence="7 8">AF04-15</strain>
    </source>
</reference>
<name>A0A413F801_9FIRM</name>
<dbReference type="Gene3D" id="1.50.10.100">
    <property type="entry name" value="Chondroitin AC/alginate lyase"/>
    <property type="match status" value="1"/>
</dbReference>
<evidence type="ECO:0000256" key="4">
    <source>
        <dbReference type="ARBA" id="ARBA00023239"/>
    </source>
</evidence>
<dbReference type="InterPro" id="IPR012480">
    <property type="entry name" value="Hepar_II_III_C"/>
</dbReference>
<dbReference type="SUPFAM" id="SSF48230">
    <property type="entry name" value="Chondroitin AC/alginate lyase"/>
    <property type="match status" value="1"/>
</dbReference>
<dbReference type="EMBL" id="QSBM01000027">
    <property type="protein sequence ID" value="RGX22496.1"/>
    <property type="molecule type" value="Genomic_DNA"/>
</dbReference>
<proteinExistence type="predicted"/>
<comment type="subcellular location">
    <subcellularLocation>
        <location evidence="1">Periplasm</location>
    </subcellularLocation>
</comment>
<sequence length="714" mass="81599">MMTKKELFAGWNERMFLDDPAAVAAYCRTYWPEECGHIVRVADEVCRGYFLFDLKWDMERTWEPVEFPEGKVDWEYKPGDDPEFIYQFNRHRYFICLGQAYWITGDEKYARHFVELLMDWITTVKRTPETEKTTWRILEVGIRGEYWVKAMQYFKDSPLVTDQVADAFYNCLIEHAEFIIRMHSPYRYMSNWGVMENHGLFEIGVAIPDEELRRRYTGIALEHLEVEARMEILRDGVQWEQSPMYHNEVLHCYEDVLILASRNDIDVPDAILEAVHRMAWADLAWKKPDHHQFIMGDSDDTDIRDYISVAAFLFKDPMLKHGGFPRLDFESVWDLGIESAGLYEDMEAMEPDFTSVALPDSGNYYLRSGWEENANLLHFHCGTLGAGHGHSDKLHVDLVAFGEDILTDAGRYNYVAGPGRFEFKDPTAHNTITVDGEFFTVCKDSWECSKLCQPVKQQFFTAEDYEFVQGGHLGYMDMGQGVFVNRKILYIKPDIYVIMDEMYSGGAHTYEQYWHFSERGELSLGEAAQVREPRLPGPESAGDPDPTLHKGGKDLEFDLEQIGTLPVQKAVFKGDQAEAAVWFMTPGAAGEMIDTRISRHYNQAAERKSIRVRKDGKGFTSLLTVICAGEAGAAESVKVTKLPVKSALKGIYYPSAMAEALKIEAHGTEYVAVICHQEVNSPTDLVEVDGCLGFGNVIVFDKHKDVLVGTVMNY</sequence>
<feature type="domain" description="Heparin-sulfate lyase N-terminal" evidence="6">
    <location>
        <begin position="67"/>
        <end position="307"/>
    </location>
</feature>
<evidence type="ECO:0000256" key="2">
    <source>
        <dbReference type="ARBA" id="ARBA00022729"/>
    </source>
</evidence>
<dbReference type="PANTHER" id="PTHR39210:SF1">
    <property type="entry name" value="HEPARIN-SULFATE LYASE"/>
    <property type="match status" value="1"/>
</dbReference>
<keyword evidence="2" id="KW-0732">Signal</keyword>
<keyword evidence="4" id="KW-0456">Lyase</keyword>
<dbReference type="InterPro" id="IPR031680">
    <property type="entry name" value="Hepar_II_III_N"/>
</dbReference>
<accession>A0A413F801</accession>
<dbReference type="RefSeq" id="WP_007715078.1">
    <property type="nucleotide sequence ID" value="NZ_JAWRJJ010000063.1"/>
</dbReference>
<dbReference type="Proteomes" id="UP000283880">
    <property type="component" value="Unassembled WGS sequence"/>
</dbReference>
<dbReference type="PANTHER" id="PTHR39210">
    <property type="entry name" value="HEPARIN-SULFATE LYASE"/>
    <property type="match status" value="1"/>
</dbReference>
<evidence type="ECO:0000259" key="6">
    <source>
        <dbReference type="Pfam" id="PF16889"/>
    </source>
</evidence>
<protein>
    <submittedName>
        <fullName evidence="7">Heparinase</fullName>
    </submittedName>
</protein>
<dbReference type="GO" id="GO:0042597">
    <property type="term" value="C:periplasmic space"/>
    <property type="evidence" value="ECO:0007669"/>
    <property type="project" value="UniProtKB-SubCell"/>
</dbReference>
<evidence type="ECO:0000313" key="7">
    <source>
        <dbReference type="EMBL" id="RGX22496.1"/>
    </source>
</evidence>
<dbReference type="InterPro" id="IPR008929">
    <property type="entry name" value="Chondroitin_lyas"/>
</dbReference>
<evidence type="ECO:0000256" key="1">
    <source>
        <dbReference type="ARBA" id="ARBA00004418"/>
    </source>
</evidence>
<dbReference type="Pfam" id="PF16889">
    <property type="entry name" value="Hepar_II_III_N"/>
    <property type="match status" value="1"/>
</dbReference>
<gene>
    <name evidence="7" type="ORF">DWV29_25505</name>
</gene>
<dbReference type="GO" id="GO:0016829">
    <property type="term" value="F:lyase activity"/>
    <property type="evidence" value="ECO:0007669"/>
    <property type="project" value="UniProtKB-KW"/>
</dbReference>
<keyword evidence="3" id="KW-0574">Periplasm</keyword>
<dbReference type="Pfam" id="PF07940">
    <property type="entry name" value="Hepar_II_III_C"/>
    <property type="match status" value="1"/>
</dbReference>
<feature type="domain" description="Heparinase II/III-like C-terminal" evidence="5">
    <location>
        <begin position="354"/>
        <end position="530"/>
    </location>
</feature>
<evidence type="ECO:0000313" key="8">
    <source>
        <dbReference type="Proteomes" id="UP000283880"/>
    </source>
</evidence>